<dbReference type="RefSeq" id="WP_284151371.1">
    <property type="nucleotide sequence ID" value="NZ_AP025516.1"/>
</dbReference>
<dbReference type="InterPro" id="IPR016174">
    <property type="entry name" value="Di-haem_cyt_TM"/>
</dbReference>
<evidence type="ECO:0000256" key="2">
    <source>
        <dbReference type="ARBA" id="ARBA00004651"/>
    </source>
</evidence>
<dbReference type="PANTHER" id="PTHR30074:SF6">
    <property type="entry name" value="FORMATE DEHYDROGENASE GAMMA SUBUNIT"/>
    <property type="match status" value="1"/>
</dbReference>
<evidence type="ECO:0000256" key="10">
    <source>
        <dbReference type="ARBA" id="ARBA00022989"/>
    </source>
</evidence>
<dbReference type="EMBL" id="AP025516">
    <property type="protein sequence ID" value="BDD87973.1"/>
    <property type="molecule type" value="Genomic_DNA"/>
</dbReference>
<comment type="subcellular location">
    <subcellularLocation>
        <location evidence="2">Cell membrane</location>
        <topology evidence="2">Multi-pass membrane protein</topology>
    </subcellularLocation>
</comment>
<evidence type="ECO:0000256" key="11">
    <source>
        <dbReference type="ARBA" id="ARBA00023004"/>
    </source>
</evidence>
<evidence type="ECO:0000256" key="12">
    <source>
        <dbReference type="ARBA" id="ARBA00023136"/>
    </source>
</evidence>
<evidence type="ECO:0000256" key="13">
    <source>
        <dbReference type="SAM" id="Phobius"/>
    </source>
</evidence>
<evidence type="ECO:0000256" key="6">
    <source>
        <dbReference type="ARBA" id="ARBA00022617"/>
    </source>
</evidence>
<feature type="transmembrane region" description="Helical" evidence="13">
    <location>
        <begin position="55"/>
        <end position="75"/>
    </location>
</feature>
<gene>
    <name evidence="15" type="primary">fdoI_1</name>
    <name evidence="15" type="ORF">DPPLL_23380</name>
</gene>
<keyword evidence="12 13" id="KW-0472">Membrane</keyword>
<keyword evidence="6" id="KW-0349">Heme</keyword>
<dbReference type="NCBIfam" id="TIGR01583">
    <property type="entry name" value="formate-DH-gamm"/>
    <property type="match status" value="1"/>
</dbReference>
<keyword evidence="5" id="KW-1003">Cell membrane</keyword>
<dbReference type="SUPFAM" id="SSF81342">
    <property type="entry name" value="Transmembrane di-heme cytochromes"/>
    <property type="match status" value="1"/>
</dbReference>
<dbReference type="PANTHER" id="PTHR30074">
    <property type="entry name" value="FORMATE DEHYDROGENASE, NITRATE-INDUCIBLE, CYTOCHROME B556 FDN SUBUNIT"/>
    <property type="match status" value="1"/>
</dbReference>
<evidence type="ECO:0000256" key="5">
    <source>
        <dbReference type="ARBA" id="ARBA00022475"/>
    </source>
</evidence>
<evidence type="ECO:0000256" key="8">
    <source>
        <dbReference type="ARBA" id="ARBA00022723"/>
    </source>
</evidence>
<dbReference type="Pfam" id="PF01292">
    <property type="entry name" value="Ni_hydr_CYTB"/>
    <property type="match status" value="1"/>
</dbReference>
<keyword evidence="16" id="KW-1185">Reference proteome</keyword>
<sequence length="221" mass="24953">MNKVMIKATGPFERIVHWCLAISCLILCASGMVMMYHSLQGFGTLVGGMAAVKTIHNYSGVFFAVSLFLALLVWWKEAGMFSSPEDWQWFKVAGGYLWKVDQMPEIGKYNPGQKLFFLTIVIFGTGMVVSGFFMWFPLGYEPGLIRFMYVLHALGFVIIFAFFWVHLYLVTLGAPGSASAMFTGWVSKGWARTQHPKWLREMEEKGTLVVYGKKGQSGRHC</sequence>
<feature type="domain" description="Cytochrome b561 bacterial/Ni-hydrogenase" evidence="14">
    <location>
        <begin position="10"/>
        <end position="184"/>
    </location>
</feature>
<accession>A0ABN6M8R9</accession>
<keyword evidence="9" id="KW-0249">Electron transport</keyword>
<keyword evidence="4" id="KW-0813">Transport</keyword>
<name>A0ABN6M8R9_9BACT</name>
<feature type="transmembrane region" description="Helical" evidence="13">
    <location>
        <begin position="115"/>
        <end position="135"/>
    </location>
</feature>
<dbReference type="InterPro" id="IPR051817">
    <property type="entry name" value="FDH_cytochrome_b556_subunit"/>
</dbReference>
<evidence type="ECO:0000259" key="14">
    <source>
        <dbReference type="Pfam" id="PF01292"/>
    </source>
</evidence>
<comment type="similarity">
    <text evidence="3">Belongs to the formate dehydrogenase gamma subunit family.</text>
</comment>
<evidence type="ECO:0000313" key="15">
    <source>
        <dbReference type="EMBL" id="BDD87973.1"/>
    </source>
</evidence>
<dbReference type="InterPro" id="IPR006471">
    <property type="entry name" value="Formate_DH_gsu"/>
</dbReference>
<organism evidence="15 16">
    <name type="scientific">Desulfofustis limnaeus</name>
    <dbReference type="NCBI Taxonomy" id="2740163"/>
    <lineage>
        <taxon>Bacteria</taxon>
        <taxon>Pseudomonadati</taxon>
        <taxon>Thermodesulfobacteriota</taxon>
        <taxon>Desulfobulbia</taxon>
        <taxon>Desulfobulbales</taxon>
        <taxon>Desulfocapsaceae</taxon>
        <taxon>Desulfofustis</taxon>
    </lineage>
</organism>
<dbReference type="Gene3D" id="1.20.950.20">
    <property type="entry name" value="Transmembrane di-heme cytochromes, Chain C"/>
    <property type="match status" value="1"/>
</dbReference>
<evidence type="ECO:0000313" key="16">
    <source>
        <dbReference type="Proteomes" id="UP000830055"/>
    </source>
</evidence>
<proteinExistence type="inferred from homology"/>
<reference evidence="15 16" key="1">
    <citation type="submission" date="2022-01" db="EMBL/GenBank/DDBJ databases">
        <title>Desulfofustis limnae sp. nov., a novel mesophilic sulfate-reducing bacterium isolated from marsh soil.</title>
        <authorList>
            <person name="Watanabe M."/>
            <person name="Takahashi A."/>
            <person name="Kojima H."/>
            <person name="Fukui M."/>
        </authorList>
    </citation>
    <scope>NUCLEOTIDE SEQUENCE [LARGE SCALE GENOMIC DNA]</scope>
    <source>
        <strain evidence="15 16">PPLL</strain>
    </source>
</reference>
<feature type="transmembrane region" description="Helical" evidence="13">
    <location>
        <begin position="147"/>
        <end position="169"/>
    </location>
</feature>
<dbReference type="InterPro" id="IPR011577">
    <property type="entry name" value="Cyt_b561_bac/Ni-Hgenase"/>
</dbReference>
<evidence type="ECO:0000256" key="7">
    <source>
        <dbReference type="ARBA" id="ARBA00022692"/>
    </source>
</evidence>
<keyword evidence="7 13" id="KW-0812">Transmembrane</keyword>
<evidence type="ECO:0000256" key="4">
    <source>
        <dbReference type="ARBA" id="ARBA00022448"/>
    </source>
</evidence>
<keyword evidence="11" id="KW-0408">Iron</keyword>
<keyword evidence="10 13" id="KW-1133">Transmembrane helix</keyword>
<evidence type="ECO:0000256" key="3">
    <source>
        <dbReference type="ARBA" id="ARBA00010747"/>
    </source>
</evidence>
<evidence type="ECO:0000256" key="9">
    <source>
        <dbReference type="ARBA" id="ARBA00022982"/>
    </source>
</evidence>
<evidence type="ECO:0000256" key="1">
    <source>
        <dbReference type="ARBA" id="ARBA00001971"/>
    </source>
</evidence>
<dbReference type="Proteomes" id="UP000830055">
    <property type="component" value="Chromosome"/>
</dbReference>
<protein>
    <submittedName>
        <fullName evidence="15">Formate dehydrogenase subunit gamma</fullName>
    </submittedName>
</protein>
<comment type="cofactor">
    <cofactor evidence="1">
        <name>heme</name>
        <dbReference type="ChEBI" id="CHEBI:30413"/>
    </cofactor>
</comment>
<keyword evidence="8" id="KW-0479">Metal-binding</keyword>
<feature type="transmembrane region" description="Helical" evidence="13">
    <location>
        <begin position="15"/>
        <end position="35"/>
    </location>
</feature>